<dbReference type="OrthoDB" id="9814204at2"/>
<organism evidence="2 3">
    <name type="scientific">Microbacterium foliorum</name>
    <dbReference type="NCBI Taxonomy" id="104336"/>
    <lineage>
        <taxon>Bacteria</taxon>
        <taxon>Bacillati</taxon>
        <taxon>Actinomycetota</taxon>
        <taxon>Actinomycetes</taxon>
        <taxon>Micrococcales</taxon>
        <taxon>Microbacteriaceae</taxon>
        <taxon>Microbacterium</taxon>
    </lineage>
</organism>
<reference evidence="2 3" key="1">
    <citation type="submission" date="2019-06" db="EMBL/GenBank/DDBJ databases">
        <title>Complete genome of Microbacterium foliorum M2.</title>
        <authorList>
            <person name="Cao G."/>
        </authorList>
    </citation>
    <scope>NUCLEOTIDE SEQUENCE [LARGE SCALE GENOMIC DNA]</scope>
    <source>
        <strain evidence="2 3">M2</strain>
    </source>
</reference>
<protein>
    <submittedName>
        <fullName evidence="2">Beta-lactamase family protein</fullName>
    </submittedName>
</protein>
<dbReference type="InterPro" id="IPR012338">
    <property type="entry name" value="Beta-lactam/transpept-like"/>
</dbReference>
<dbReference type="Gene3D" id="3.40.710.10">
    <property type="entry name" value="DD-peptidase/beta-lactamase superfamily"/>
    <property type="match status" value="1"/>
</dbReference>
<proteinExistence type="predicted"/>
<dbReference type="PANTHER" id="PTHR43283">
    <property type="entry name" value="BETA-LACTAMASE-RELATED"/>
    <property type="match status" value="1"/>
</dbReference>
<accession>A0A4Y5YLZ9</accession>
<dbReference type="Proteomes" id="UP000316125">
    <property type="component" value="Chromosome"/>
</dbReference>
<evidence type="ECO:0000313" key="3">
    <source>
        <dbReference type="Proteomes" id="UP000316125"/>
    </source>
</evidence>
<dbReference type="InterPro" id="IPR050789">
    <property type="entry name" value="Diverse_Enzym_Activities"/>
</dbReference>
<dbReference type="Pfam" id="PF00144">
    <property type="entry name" value="Beta-lactamase"/>
    <property type="match status" value="1"/>
</dbReference>
<dbReference type="EMBL" id="CP041040">
    <property type="protein sequence ID" value="QDE33842.1"/>
    <property type="molecule type" value="Genomic_DNA"/>
</dbReference>
<evidence type="ECO:0000259" key="1">
    <source>
        <dbReference type="Pfam" id="PF00144"/>
    </source>
</evidence>
<dbReference type="PANTHER" id="PTHR43283:SF7">
    <property type="entry name" value="BETA-LACTAMASE-RELATED DOMAIN-CONTAINING PROTEIN"/>
    <property type="match status" value="1"/>
</dbReference>
<evidence type="ECO:0000313" key="2">
    <source>
        <dbReference type="EMBL" id="QDE33842.1"/>
    </source>
</evidence>
<dbReference type="AlphaFoldDB" id="A0A4Y5YLZ9"/>
<sequence>MTGGLQRLLERAHAADIAIHSLAVSVDGDDLVRAGVSPWGHDVPHRMYSVSKSVTAIAVLLLAEEGRLGLADPIAGHFPEMGAVHPWLAATRIDDMLAMTGPHSRTTYDADGDGWLESYFRVPPTHRPGTLFTYDTSASYVLSALVERLSGMPMLDYLRPRLLEPLGVGRTMTFLTGPEGISHGGSGLIAAPGDMLRVAEAVNGTIGVLPTSVRDRLIEHRSNPATQTWGAALRHGYGRQIWLPGEGGWLMFGLGGQLVYGDPSRRLAAVVTADTTTLASGDQRLVDLLVSVLGCEFGGDVMLRPPTPPHDPVSARPLRGACTLVSGEGAPPRLTVELDSDGGELDVAGYALRFDTARPTVTTLPIGDAVVTAGWSAPGVLDLRVSAAAADIASVRLRLVVTDDGILTVMSQGFGPAIGSEWTWRGSYLAP</sequence>
<dbReference type="RefSeq" id="WP_140036125.1">
    <property type="nucleotide sequence ID" value="NZ_CP041040.1"/>
</dbReference>
<gene>
    <name evidence="2" type="ORF">FIV50_03000</name>
</gene>
<feature type="domain" description="Beta-lactamase-related" evidence="1">
    <location>
        <begin position="20"/>
        <end position="279"/>
    </location>
</feature>
<dbReference type="InterPro" id="IPR001466">
    <property type="entry name" value="Beta-lactam-related"/>
</dbReference>
<name>A0A4Y5YLZ9_9MICO</name>
<dbReference type="SUPFAM" id="SSF56601">
    <property type="entry name" value="beta-lactamase/transpeptidase-like"/>
    <property type="match status" value="1"/>
</dbReference>